<comment type="function">
    <text evidence="1">Together with LptE, is involved in the assembly of lipopolysaccharide (LPS) at the surface of the outer membrane.</text>
</comment>
<gene>
    <name evidence="1 3" type="primary">lptD</name>
    <name evidence="3" type="ORF">LHGZ1_3426</name>
</gene>
<keyword evidence="1" id="KW-0472">Membrane</keyword>
<feature type="domain" description="LptD C-terminal" evidence="2">
    <location>
        <begin position="343"/>
        <end position="716"/>
    </location>
</feature>
<reference evidence="4" key="1">
    <citation type="submission" date="2017-06" db="EMBL/GenBank/DDBJ databases">
        <title>Whole genome sequence of Laribacter hongkongensis LHGZ1.</title>
        <authorList>
            <person name="Chen D."/>
            <person name="Wu H."/>
            <person name="Chen J."/>
        </authorList>
    </citation>
    <scope>NUCLEOTIDE SEQUENCE [LARGE SCALE GENOMIC DNA]</scope>
    <source>
        <strain evidence="4">LHGZ1</strain>
    </source>
</reference>
<proteinExistence type="inferred from homology"/>
<keyword evidence="1" id="KW-0732">Signal</keyword>
<accession>A0A248LNB3</accession>
<dbReference type="GO" id="GO:0009279">
    <property type="term" value="C:cell outer membrane"/>
    <property type="evidence" value="ECO:0007669"/>
    <property type="project" value="UniProtKB-SubCell"/>
</dbReference>
<keyword evidence="1" id="KW-0998">Cell outer membrane</keyword>
<dbReference type="GO" id="GO:0015920">
    <property type="term" value="P:lipopolysaccharide transport"/>
    <property type="evidence" value="ECO:0007669"/>
    <property type="project" value="InterPro"/>
</dbReference>
<dbReference type="OrthoDB" id="9760225at2"/>
<dbReference type="PANTHER" id="PTHR30189">
    <property type="entry name" value="LPS-ASSEMBLY PROTEIN"/>
    <property type="match status" value="1"/>
</dbReference>
<comment type="subcellular location">
    <subcellularLocation>
        <location evidence="1">Cell outer membrane</location>
    </subcellularLocation>
</comment>
<dbReference type="InterPro" id="IPR007543">
    <property type="entry name" value="LptD_C"/>
</dbReference>
<comment type="subunit">
    <text evidence="1">Component of the lipopolysaccharide transport and assembly complex. Interacts with LptE and LptA.</text>
</comment>
<dbReference type="Proteomes" id="UP000197424">
    <property type="component" value="Chromosome"/>
</dbReference>
<comment type="caution">
    <text evidence="1">Lacks conserved residue(s) required for the propagation of feature annotation.</text>
</comment>
<dbReference type="AlphaFoldDB" id="A0A248LNB3"/>
<protein>
    <recommendedName>
        <fullName evidence="1">LPS-assembly protein LptD</fullName>
    </recommendedName>
</protein>
<dbReference type="InterPro" id="IPR020889">
    <property type="entry name" value="LipoPS_assembly_LptD"/>
</dbReference>
<evidence type="ECO:0000313" key="3">
    <source>
        <dbReference type="EMBL" id="ASJ26257.1"/>
    </source>
</evidence>
<evidence type="ECO:0000256" key="1">
    <source>
        <dbReference type="HAMAP-Rule" id="MF_01411"/>
    </source>
</evidence>
<dbReference type="GO" id="GO:1990351">
    <property type="term" value="C:transporter complex"/>
    <property type="evidence" value="ECO:0007669"/>
    <property type="project" value="TreeGrafter"/>
</dbReference>
<dbReference type="HAMAP" id="MF_01411">
    <property type="entry name" value="LPS_assembly_LptD"/>
    <property type="match status" value="1"/>
</dbReference>
<dbReference type="PANTHER" id="PTHR30189:SF1">
    <property type="entry name" value="LPS-ASSEMBLY PROTEIN LPTD"/>
    <property type="match status" value="1"/>
</dbReference>
<evidence type="ECO:0000313" key="4">
    <source>
        <dbReference type="Proteomes" id="UP000197424"/>
    </source>
</evidence>
<evidence type="ECO:0000259" key="2">
    <source>
        <dbReference type="Pfam" id="PF04453"/>
    </source>
</evidence>
<sequence>MRVSRIAAKGKLCDFSARFPYRSRDNSFVVVPADLPNTATRSMRLIRVTPLAAALASAFALADAPAVPDALLAGTDRAAAWQTPETQVQSPVVPATGTGTAPETVLTADQMTGVIGDALRAEGEVVVTRGDQTVESDWLDYFQAQNRVLAGPRATLLRANGDKLVGRDLDYLIDAERGVIYDADMTRKTSPLRAEGSKVEMLGDQLYRVEQGRFTTCEPGRDDWYIRARDIGLNYLTSVGEARSGVFEFQGVPLMWAPYFDFPLDGRRKSGLLTPTFGMESGNGFDFTLPYYWNIAPNRDATITPRMITSRGLMLGGEYRYLDPDYRGTLVLQGIDDRKYDGSRNYVSFKHSQRLSPTVGLGIDYNRASDDSYFRDFGSGRFSVADNTNLLQDAYLTWNPGWGSWLLRTQKYQTLQDPAAPITTPYQRLPQIVFNSSRQWGGVDARFTSEYVNFAHPTLQEGERLVLNPSVSLPLTRSWGYATPELGLNYTRYALSDRHGYADQVSETLTRTLPMVSVDSGLFFNRPFSLGDNDYVQTLEPRLYYVYIPYRDQSRLPVFDTVLNQFDYAQIFTPNRYSGYDRINDANQITTALTSRFIDPDNGLERLRVGVAARYSFIDQRVTLPGGTPPQKGLSDILVSAGGDLNRRTRLDGNFQWNNTLSEPEYYNAGIRYSPDDARILSLRYRYDREVQVSNTLFTNQKQIDLGILWPIAPRWYGYARENYSLSDKQSLERLAGIEYRAGCWAMRFLAQRYVNGLDSQKTSFFFQLELAGLGKLGNNPLEALKLALPGYVEPSRNSVLP</sequence>
<comment type="similarity">
    <text evidence="1">Belongs to the LptD family.</text>
</comment>
<organism evidence="3 4">
    <name type="scientific">Laribacter hongkongensis</name>
    <dbReference type="NCBI Taxonomy" id="168471"/>
    <lineage>
        <taxon>Bacteria</taxon>
        <taxon>Pseudomonadati</taxon>
        <taxon>Pseudomonadota</taxon>
        <taxon>Betaproteobacteria</taxon>
        <taxon>Neisseriales</taxon>
        <taxon>Aquaspirillaceae</taxon>
        <taxon>Laribacter</taxon>
    </lineage>
</organism>
<dbReference type="EMBL" id="CP022115">
    <property type="protein sequence ID" value="ASJ26257.1"/>
    <property type="molecule type" value="Genomic_DNA"/>
</dbReference>
<name>A0A248LNB3_9NEIS</name>
<dbReference type="GO" id="GO:0043165">
    <property type="term" value="P:Gram-negative-bacterium-type cell outer membrane assembly"/>
    <property type="evidence" value="ECO:0007669"/>
    <property type="project" value="UniProtKB-UniRule"/>
</dbReference>
<dbReference type="InterPro" id="IPR050218">
    <property type="entry name" value="LptD"/>
</dbReference>
<dbReference type="Pfam" id="PF04453">
    <property type="entry name" value="LptD"/>
    <property type="match status" value="1"/>
</dbReference>